<dbReference type="AlphaFoldDB" id="A0A0D0C2Y1"/>
<dbReference type="SMART" id="SM00490">
    <property type="entry name" value="HELICc"/>
    <property type="match status" value="1"/>
</dbReference>
<dbReference type="InterPro" id="IPR027417">
    <property type="entry name" value="P-loop_NTPase"/>
</dbReference>
<reference evidence="7 8" key="1">
    <citation type="submission" date="2014-04" db="EMBL/GenBank/DDBJ databases">
        <title>Evolutionary Origins and Diversification of the Mycorrhizal Mutualists.</title>
        <authorList>
            <consortium name="DOE Joint Genome Institute"/>
            <consortium name="Mycorrhizal Genomics Consortium"/>
            <person name="Kohler A."/>
            <person name="Kuo A."/>
            <person name="Nagy L.G."/>
            <person name="Floudas D."/>
            <person name="Copeland A."/>
            <person name="Barry K.W."/>
            <person name="Cichocki N."/>
            <person name="Veneault-Fourrey C."/>
            <person name="LaButti K."/>
            <person name="Lindquist E.A."/>
            <person name="Lipzen A."/>
            <person name="Lundell T."/>
            <person name="Morin E."/>
            <person name="Murat C."/>
            <person name="Riley R."/>
            <person name="Ohm R."/>
            <person name="Sun H."/>
            <person name="Tunlid A."/>
            <person name="Henrissat B."/>
            <person name="Grigoriev I.V."/>
            <person name="Hibbett D.S."/>
            <person name="Martin F."/>
        </authorList>
    </citation>
    <scope>NUCLEOTIDE SEQUENCE [LARGE SCALE GENOMIC DNA]</scope>
    <source>
        <strain evidence="7 8">FD-317 M1</strain>
    </source>
</reference>
<dbReference type="Pfam" id="PF00271">
    <property type="entry name" value="Helicase_C"/>
    <property type="match status" value="1"/>
</dbReference>
<dbReference type="EMBL" id="KN834767">
    <property type="protein sequence ID" value="KIK62461.1"/>
    <property type="molecule type" value="Genomic_DNA"/>
</dbReference>
<evidence type="ECO:0000313" key="7">
    <source>
        <dbReference type="EMBL" id="KIK62461.1"/>
    </source>
</evidence>
<dbReference type="InterPro" id="IPR049730">
    <property type="entry name" value="SNF2/RAD54-like_C"/>
</dbReference>
<dbReference type="InterPro" id="IPR038718">
    <property type="entry name" value="SNF2-like_sf"/>
</dbReference>
<evidence type="ECO:0000259" key="6">
    <source>
        <dbReference type="PROSITE" id="PS51194"/>
    </source>
</evidence>
<sequence>MYPNLKSELEDLIFQTPPKTRQKSPLALEGLRPNRYCVAPQGSPFGSLESVNSFHSQRVTVDKQSGRPESARFQSPRTVKGEEGGSQPFFSPGTPTKSGNKVKKEFKDEEPSFSPCPGSSGSSTHRPCGVKIEEVDDEEGFLSNKRNPYPANSPTPTHSRPVSRKSEPTSSLTDQVHSLNLDTSTPKRTKPRHSEPPKPPTSPDSQSPSPSKNVPSSNNTKLDENVFRMLNTHHDWKYGENETSLGYANLVLKPHQVHGRRWMAERESDGKPGGIIADEMGQTLAMLVRIKDSLIEARAAGTSVNPTLIVGPLSILHQWEEEARRLHLTCIVYHGVKRYSPEKLEKADLVITTYGILSSNYGASNYEDTEVKNHRPAGVYQVNWFRVVLDEAHEIRNPGTKKAKASFKIAERTPFKWCLTGTPLHNKLLDLYPLFRFLGIANFSSLTWFQSNIERPHKRYDGLEARKLLQASIIDGALAEIMLRRLKTDIVNGRPILELPRLIIKTRDIDLSARERNFYKLLESRMQHALENLLKEIGAGNIQFYSAAWVLLLRLRQACLHPNLLVSQILSDAAEDAEIEEKTFALQDECLQEQQLIVFTLASIRMSDDHLRACSDYIDMAKSFRKDEASTKISVMLDILREIRARPGNEKTIVFSQFTSMLNLIEPFLTRNRMRFVRLDGKMGLQSRKDTLNELRSDASVTIILVSLKAGGVGLNLTECNNVILFDLWWNPAVEEQAFARAHRMGQSRTVEVHKLVTVETVERRILQLQDEKKRLAAETLDRNQLVNMQGLSTKHLLRLMDYGSRHK</sequence>
<feature type="compositionally biased region" description="Low complexity" evidence="4">
    <location>
        <begin position="203"/>
        <end position="219"/>
    </location>
</feature>
<feature type="compositionally biased region" description="Basic and acidic residues" evidence="4">
    <location>
        <begin position="60"/>
        <end position="70"/>
    </location>
</feature>
<evidence type="ECO:0000313" key="8">
    <source>
        <dbReference type="Proteomes" id="UP000053593"/>
    </source>
</evidence>
<feature type="compositionally biased region" description="Polar residues" evidence="4">
    <location>
        <begin position="144"/>
        <end position="160"/>
    </location>
</feature>
<dbReference type="GO" id="GO:0006281">
    <property type="term" value="P:DNA repair"/>
    <property type="evidence" value="ECO:0007669"/>
    <property type="project" value="TreeGrafter"/>
</dbReference>
<dbReference type="PROSITE" id="PS51192">
    <property type="entry name" value="HELICASE_ATP_BIND_1"/>
    <property type="match status" value="1"/>
</dbReference>
<dbReference type="CDD" id="cd18008">
    <property type="entry name" value="DEXDc_SHPRH-like"/>
    <property type="match status" value="1"/>
</dbReference>
<dbReference type="SMART" id="SM00487">
    <property type="entry name" value="DEXDc"/>
    <property type="match status" value="1"/>
</dbReference>
<feature type="compositionally biased region" description="Polar residues" evidence="4">
    <location>
        <begin position="168"/>
        <end position="186"/>
    </location>
</feature>
<keyword evidence="8" id="KW-1185">Reference proteome</keyword>
<dbReference type="GO" id="GO:0008094">
    <property type="term" value="F:ATP-dependent activity, acting on DNA"/>
    <property type="evidence" value="ECO:0007669"/>
    <property type="project" value="TreeGrafter"/>
</dbReference>
<dbReference type="GO" id="GO:0016787">
    <property type="term" value="F:hydrolase activity"/>
    <property type="evidence" value="ECO:0007669"/>
    <property type="project" value="UniProtKB-KW"/>
</dbReference>
<evidence type="ECO:0000259" key="5">
    <source>
        <dbReference type="PROSITE" id="PS51192"/>
    </source>
</evidence>
<dbReference type="Gene3D" id="3.40.50.10810">
    <property type="entry name" value="Tandem AAA-ATPase domain"/>
    <property type="match status" value="1"/>
</dbReference>
<evidence type="ECO:0000256" key="3">
    <source>
        <dbReference type="ARBA" id="ARBA00022840"/>
    </source>
</evidence>
<dbReference type="SUPFAM" id="SSF52540">
    <property type="entry name" value="P-loop containing nucleoside triphosphate hydrolases"/>
    <property type="match status" value="2"/>
</dbReference>
<dbReference type="InterPro" id="IPR050628">
    <property type="entry name" value="SNF2_RAD54_helicase_TF"/>
</dbReference>
<dbReference type="PANTHER" id="PTHR45626">
    <property type="entry name" value="TRANSCRIPTION TERMINATION FACTOR 2-RELATED"/>
    <property type="match status" value="1"/>
</dbReference>
<feature type="domain" description="Helicase ATP-binding" evidence="5">
    <location>
        <begin position="280"/>
        <end position="441"/>
    </location>
</feature>
<feature type="region of interest" description="Disordered" evidence="4">
    <location>
        <begin position="56"/>
        <end position="222"/>
    </location>
</feature>
<dbReference type="InterPro" id="IPR000330">
    <property type="entry name" value="SNF2_N"/>
</dbReference>
<dbReference type="HOGENOM" id="CLU_342261_0_0_1"/>
<dbReference type="PANTHER" id="PTHR45626:SF14">
    <property type="entry name" value="ATP-DEPENDENT DNA HELICASE (EUROFUNG)"/>
    <property type="match status" value="1"/>
</dbReference>
<dbReference type="InterPro" id="IPR014001">
    <property type="entry name" value="Helicase_ATP-bd"/>
</dbReference>
<dbReference type="Gene3D" id="3.40.50.300">
    <property type="entry name" value="P-loop containing nucleotide triphosphate hydrolases"/>
    <property type="match status" value="1"/>
</dbReference>
<proteinExistence type="predicted"/>
<keyword evidence="2" id="KW-0378">Hydrolase</keyword>
<dbReference type="Proteomes" id="UP000053593">
    <property type="component" value="Unassembled WGS sequence"/>
</dbReference>
<accession>A0A0D0C2Y1</accession>
<feature type="compositionally biased region" description="Low complexity" evidence="4">
    <location>
        <begin position="112"/>
        <end position="123"/>
    </location>
</feature>
<dbReference type="Pfam" id="PF00176">
    <property type="entry name" value="SNF2-rel_dom"/>
    <property type="match status" value="1"/>
</dbReference>
<evidence type="ECO:0000256" key="1">
    <source>
        <dbReference type="ARBA" id="ARBA00022741"/>
    </source>
</evidence>
<dbReference type="PROSITE" id="PS51194">
    <property type="entry name" value="HELICASE_CTER"/>
    <property type="match status" value="1"/>
</dbReference>
<feature type="domain" description="Helicase C-terminal" evidence="6">
    <location>
        <begin position="635"/>
        <end position="789"/>
    </location>
</feature>
<evidence type="ECO:0000256" key="4">
    <source>
        <dbReference type="SAM" id="MobiDB-lite"/>
    </source>
</evidence>
<dbReference type="CDD" id="cd18793">
    <property type="entry name" value="SF2_C_SNF"/>
    <property type="match status" value="1"/>
</dbReference>
<dbReference type="OrthoDB" id="448448at2759"/>
<dbReference type="GO" id="GO:0005524">
    <property type="term" value="F:ATP binding"/>
    <property type="evidence" value="ECO:0007669"/>
    <property type="project" value="UniProtKB-KW"/>
</dbReference>
<protein>
    <submittedName>
        <fullName evidence="7">Uncharacterized protein</fullName>
    </submittedName>
</protein>
<organism evidence="7 8">
    <name type="scientific">Collybiopsis luxurians FD-317 M1</name>
    <dbReference type="NCBI Taxonomy" id="944289"/>
    <lineage>
        <taxon>Eukaryota</taxon>
        <taxon>Fungi</taxon>
        <taxon>Dikarya</taxon>
        <taxon>Basidiomycota</taxon>
        <taxon>Agaricomycotina</taxon>
        <taxon>Agaricomycetes</taxon>
        <taxon>Agaricomycetidae</taxon>
        <taxon>Agaricales</taxon>
        <taxon>Marasmiineae</taxon>
        <taxon>Omphalotaceae</taxon>
        <taxon>Collybiopsis</taxon>
        <taxon>Collybiopsis luxurians</taxon>
    </lineage>
</organism>
<keyword evidence="1" id="KW-0547">Nucleotide-binding</keyword>
<evidence type="ECO:0000256" key="2">
    <source>
        <dbReference type="ARBA" id="ARBA00022801"/>
    </source>
</evidence>
<gene>
    <name evidence="7" type="ORF">GYMLUDRAFT_242635</name>
</gene>
<dbReference type="InterPro" id="IPR001650">
    <property type="entry name" value="Helicase_C-like"/>
</dbReference>
<name>A0A0D0C2Y1_9AGAR</name>
<dbReference type="GO" id="GO:0005634">
    <property type="term" value="C:nucleus"/>
    <property type="evidence" value="ECO:0007669"/>
    <property type="project" value="TreeGrafter"/>
</dbReference>
<keyword evidence="3" id="KW-0067">ATP-binding</keyword>